<keyword evidence="2" id="KW-1185">Reference proteome</keyword>
<accession>A0ABV6KV04</accession>
<evidence type="ECO:0000313" key="1">
    <source>
        <dbReference type="EMBL" id="MFC0476837.1"/>
    </source>
</evidence>
<protein>
    <submittedName>
        <fullName evidence="1">Uncharacterized protein</fullName>
    </submittedName>
</protein>
<dbReference type="EMBL" id="JBHLUU010000112">
    <property type="protein sequence ID" value="MFC0476837.1"/>
    <property type="molecule type" value="Genomic_DNA"/>
</dbReference>
<organism evidence="1 2">
    <name type="scientific">Robertmurraya beringensis</name>
    <dbReference type="NCBI Taxonomy" id="641660"/>
    <lineage>
        <taxon>Bacteria</taxon>
        <taxon>Bacillati</taxon>
        <taxon>Bacillota</taxon>
        <taxon>Bacilli</taxon>
        <taxon>Bacillales</taxon>
        <taxon>Bacillaceae</taxon>
        <taxon>Robertmurraya</taxon>
    </lineage>
</organism>
<evidence type="ECO:0000313" key="2">
    <source>
        <dbReference type="Proteomes" id="UP001589738"/>
    </source>
</evidence>
<name>A0ABV6KV04_9BACI</name>
<gene>
    <name evidence="1" type="ORF">ACFFHF_16665</name>
</gene>
<reference evidence="1 2" key="1">
    <citation type="submission" date="2024-09" db="EMBL/GenBank/DDBJ databases">
        <authorList>
            <person name="Sun Q."/>
            <person name="Mori K."/>
        </authorList>
    </citation>
    <scope>NUCLEOTIDE SEQUENCE [LARGE SCALE GENOMIC DNA]</scope>
    <source>
        <strain evidence="1 2">CGMCC 1.9126</strain>
    </source>
</reference>
<sequence length="67" mass="7599">MRYSELSKSAKHTAREQIIIDSREFEFEGAIQVTTHVQAHKDLVYHNDENNFDEKGIVISNGGCYAG</sequence>
<dbReference type="RefSeq" id="WP_377058637.1">
    <property type="nucleotide sequence ID" value="NZ_JBHLUU010000112.1"/>
</dbReference>
<comment type="caution">
    <text evidence="1">The sequence shown here is derived from an EMBL/GenBank/DDBJ whole genome shotgun (WGS) entry which is preliminary data.</text>
</comment>
<dbReference type="Proteomes" id="UP001589738">
    <property type="component" value="Unassembled WGS sequence"/>
</dbReference>
<proteinExistence type="predicted"/>